<protein>
    <submittedName>
        <fullName evidence="3">Uncharacterized protein</fullName>
    </submittedName>
</protein>
<keyword evidence="2" id="KW-0472">Membrane</keyword>
<feature type="region of interest" description="Disordered" evidence="1">
    <location>
        <begin position="297"/>
        <end position="320"/>
    </location>
</feature>
<dbReference type="EMBL" id="KQ086262">
    <property type="protein sequence ID" value="KLO05839.1"/>
    <property type="molecule type" value="Genomic_DNA"/>
</dbReference>
<evidence type="ECO:0000313" key="3">
    <source>
        <dbReference type="EMBL" id="KLO05839.1"/>
    </source>
</evidence>
<feature type="transmembrane region" description="Helical" evidence="2">
    <location>
        <begin position="12"/>
        <end position="32"/>
    </location>
</feature>
<feature type="region of interest" description="Disordered" evidence="1">
    <location>
        <begin position="166"/>
        <end position="264"/>
    </location>
</feature>
<keyword evidence="2" id="KW-1133">Transmembrane helix</keyword>
<keyword evidence="2" id="KW-0812">Transmembrane</keyword>
<sequence>MSPEAAQHLLFSPSIVMLLCCFGATLFLVAGLAIQSMEFVAQLLVFFASSYASSHFAFETLQTVLLLTGHEHTSQISKQHYVVVRGNRTGIFDDPITYQLAIDGVIDAIHAVYSSLEEATERFELAKKEGVFDDEKVGSKDVELQGAVDILTDSIQGYSTPLSSPVQFLDAPPYRNQDDVSHATTIGSDSYNNSRSFGTDITSNFPPSSPSQASSSPGQQRSPKTFLNLTTSTSSTSPPSPSEGPVQRRRSNSLPSNLSGYTTELDSECARRDSWGFTNDVWGLAKFELGRRLELTLPDDSNKENIPPQSGEGVRFEGEY</sequence>
<feature type="compositionally biased region" description="Polar residues" evidence="1">
    <location>
        <begin position="182"/>
        <end position="205"/>
    </location>
</feature>
<evidence type="ECO:0000313" key="4">
    <source>
        <dbReference type="Proteomes" id="UP000053477"/>
    </source>
</evidence>
<feature type="compositionally biased region" description="Low complexity" evidence="1">
    <location>
        <begin position="210"/>
        <end position="223"/>
    </location>
</feature>
<gene>
    <name evidence="3" type="ORF">SCHPADRAFT_910752</name>
</gene>
<dbReference type="Proteomes" id="UP000053477">
    <property type="component" value="Unassembled WGS sequence"/>
</dbReference>
<name>A0A0H2R226_9AGAM</name>
<feature type="transmembrane region" description="Helical" evidence="2">
    <location>
        <begin position="39"/>
        <end position="58"/>
    </location>
</feature>
<reference evidence="3 4" key="1">
    <citation type="submission" date="2015-04" db="EMBL/GenBank/DDBJ databases">
        <title>Complete genome sequence of Schizopora paradoxa KUC8140, a cosmopolitan wood degrader in East Asia.</title>
        <authorList>
            <consortium name="DOE Joint Genome Institute"/>
            <person name="Min B."/>
            <person name="Park H."/>
            <person name="Jang Y."/>
            <person name="Kim J.-J."/>
            <person name="Kim K.H."/>
            <person name="Pangilinan J."/>
            <person name="Lipzen A."/>
            <person name="Riley R."/>
            <person name="Grigoriev I.V."/>
            <person name="Spatafora J.W."/>
            <person name="Choi I.-G."/>
        </authorList>
    </citation>
    <scope>NUCLEOTIDE SEQUENCE [LARGE SCALE GENOMIC DNA]</scope>
    <source>
        <strain evidence="3 4">KUC8140</strain>
    </source>
</reference>
<evidence type="ECO:0000256" key="2">
    <source>
        <dbReference type="SAM" id="Phobius"/>
    </source>
</evidence>
<accession>A0A0H2R226</accession>
<proteinExistence type="predicted"/>
<evidence type="ECO:0000256" key="1">
    <source>
        <dbReference type="SAM" id="MobiDB-lite"/>
    </source>
</evidence>
<dbReference type="AlphaFoldDB" id="A0A0H2R226"/>
<keyword evidence="4" id="KW-1185">Reference proteome</keyword>
<organism evidence="3 4">
    <name type="scientific">Schizopora paradoxa</name>
    <dbReference type="NCBI Taxonomy" id="27342"/>
    <lineage>
        <taxon>Eukaryota</taxon>
        <taxon>Fungi</taxon>
        <taxon>Dikarya</taxon>
        <taxon>Basidiomycota</taxon>
        <taxon>Agaricomycotina</taxon>
        <taxon>Agaricomycetes</taxon>
        <taxon>Hymenochaetales</taxon>
        <taxon>Schizoporaceae</taxon>
        <taxon>Schizopora</taxon>
    </lineage>
</organism>
<dbReference type="InParanoid" id="A0A0H2R226"/>